<feature type="transmembrane region" description="Helical" evidence="1">
    <location>
        <begin position="35"/>
        <end position="56"/>
    </location>
</feature>
<name>A0A917PZR3_9BACI</name>
<dbReference type="RefSeq" id="WP_188633457.1">
    <property type="nucleotide sequence ID" value="NZ_BMNQ01000042.1"/>
</dbReference>
<keyword evidence="1" id="KW-0472">Membrane</keyword>
<protein>
    <submittedName>
        <fullName evidence="2">Uncharacterized protein</fullName>
    </submittedName>
</protein>
<keyword evidence="1" id="KW-1133">Transmembrane helix</keyword>
<evidence type="ECO:0000313" key="2">
    <source>
        <dbReference type="EMBL" id="GGK01881.1"/>
    </source>
</evidence>
<feature type="transmembrane region" description="Helical" evidence="1">
    <location>
        <begin position="7"/>
        <end position="29"/>
    </location>
</feature>
<gene>
    <name evidence="2" type="ORF">GCM10007063_25180</name>
</gene>
<keyword evidence="3" id="KW-1185">Reference proteome</keyword>
<comment type="caution">
    <text evidence="2">The sequence shown here is derived from an EMBL/GenBank/DDBJ whole genome shotgun (WGS) entry which is preliminary data.</text>
</comment>
<keyword evidence="1" id="KW-0812">Transmembrane</keyword>
<sequence length="62" mass="6912">MAKHVSKLGWGIAIITLILAAYILPYTILTQVHTWYGSFLLWGVIGILIIIANIMATKDWGK</sequence>
<proteinExistence type="predicted"/>
<accession>A0A917PZR3</accession>
<evidence type="ECO:0000256" key="1">
    <source>
        <dbReference type="SAM" id="Phobius"/>
    </source>
</evidence>
<dbReference type="EMBL" id="BMNQ01000042">
    <property type="protein sequence ID" value="GGK01881.1"/>
    <property type="molecule type" value="Genomic_DNA"/>
</dbReference>
<organism evidence="2 3">
    <name type="scientific">Lentibacillus kapialis</name>
    <dbReference type="NCBI Taxonomy" id="340214"/>
    <lineage>
        <taxon>Bacteria</taxon>
        <taxon>Bacillati</taxon>
        <taxon>Bacillota</taxon>
        <taxon>Bacilli</taxon>
        <taxon>Bacillales</taxon>
        <taxon>Bacillaceae</taxon>
        <taxon>Lentibacillus</taxon>
    </lineage>
</organism>
<dbReference type="AlphaFoldDB" id="A0A917PZR3"/>
<reference evidence="2" key="2">
    <citation type="submission" date="2020-09" db="EMBL/GenBank/DDBJ databases">
        <authorList>
            <person name="Sun Q."/>
            <person name="Ohkuma M."/>
        </authorList>
    </citation>
    <scope>NUCLEOTIDE SEQUENCE</scope>
    <source>
        <strain evidence="2">JCM 12580</strain>
    </source>
</reference>
<evidence type="ECO:0000313" key="3">
    <source>
        <dbReference type="Proteomes" id="UP000658382"/>
    </source>
</evidence>
<dbReference type="Proteomes" id="UP000658382">
    <property type="component" value="Unassembled WGS sequence"/>
</dbReference>
<reference evidence="2" key="1">
    <citation type="journal article" date="2014" name="Int. J. Syst. Evol. Microbiol.">
        <title>Complete genome sequence of Corynebacterium casei LMG S-19264T (=DSM 44701T), isolated from a smear-ripened cheese.</title>
        <authorList>
            <consortium name="US DOE Joint Genome Institute (JGI-PGF)"/>
            <person name="Walter F."/>
            <person name="Albersmeier A."/>
            <person name="Kalinowski J."/>
            <person name="Ruckert C."/>
        </authorList>
    </citation>
    <scope>NUCLEOTIDE SEQUENCE</scope>
    <source>
        <strain evidence="2">JCM 12580</strain>
    </source>
</reference>